<dbReference type="InterPro" id="IPR008920">
    <property type="entry name" value="TF_FadR/GntR_C"/>
</dbReference>
<evidence type="ECO:0000313" key="4">
    <source>
        <dbReference type="EMBL" id="ALS20415.1"/>
    </source>
</evidence>
<dbReference type="OrthoDB" id="214086at2"/>
<keyword evidence="5" id="KW-1185">Reference proteome</keyword>
<dbReference type="Pfam" id="PF07729">
    <property type="entry name" value="FCD"/>
    <property type="match status" value="1"/>
</dbReference>
<evidence type="ECO:0000256" key="3">
    <source>
        <dbReference type="ARBA" id="ARBA00023163"/>
    </source>
</evidence>
<dbReference type="GO" id="GO:0003700">
    <property type="term" value="F:DNA-binding transcription factor activity"/>
    <property type="evidence" value="ECO:0007669"/>
    <property type="project" value="InterPro"/>
</dbReference>
<dbReference type="CDD" id="cd07377">
    <property type="entry name" value="WHTH_GntR"/>
    <property type="match status" value="1"/>
</dbReference>
<dbReference type="InterPro" id="IPR036390">
    <property type="entry name" value="WH_DNA-bd_sf"/>
</dbReference>
<keyword evidence="3" id="KW-0804">Transcription</keyword>
<dbReference type="SUPFAM" id="SSF48008">
    <property type="entry name" value="GntR ligand-binding domain-like"/>
    <property type="match status" value="1"/>
</dbReference>
<name>A0A0U2MTC2_9BACL</name>
<dbReference type="STRING" id="162209.IJ22_00230"/>
<gene>
    <name evidence="4" type="ORF">IJ22_00230</name>
</gene>
<dbReference type="InterPro" id="IPR000524">
    <property type="entry name" value="Tscrpt_reg_HTH_GntR"/>
</dbReference>
<dbReference type="InterPro" id="IPR036388">
    <property type="entry name" value="WH-like_DNA-bd_sf"/>
</dbReference>
<dbReference type="SMART" id="SM00895">
    <property type="entry name" value="FCD"/>
    <property type="match status" value="1"/>
</dbReference>
<dbReference type="PANTHER" id="PTHR43537:SF43">
    <property type="entry name" value="GNTR-FAMILY TRANSCRIPTIONAL REGULATOR"/>
    <property type="match status" value="1"/>
</dbReference>
<dbReference type="InterPro" id="IPR011711">
    <property type="entry name" value="GntR_C"/>
</dbReference>
<dbReference type="SUPFAM" id="SSF46785">
    <property type="entry name" value="Winged helix' DNA-binding domain"/>
    <property type="match status" value="1"/>
</dbReference>
<keyword evidence="1" id="KW-0805">Transcription regulation</keyword>
<proteinExistence type="predicted"/>
<evidence type="ECO:0000313" key="5">
    <source>
        <dbReference type="Proteomes" id="UP000061660"/>
    </source>
</evidence>
<dbReference type="GO" id="GO:0003677">
    <property type="term" value="F:DNA binding"/>
    <property type="evidence" value="ECO:0007669"/>
    <property type="project" value="UniProtKB-KW"/>
</dbReference>
<dbReference type="EMBL" id="CP013652">
    <property type="protein sequence ID" value="ALS20415.1"/>
    <property type="molecule type" value="Genomic_DNA"/>
</dbReference>
<dbReference type="SMART" id="SM00345">
    <property type="entry name" value="HTH_GNTR"/>
    <property type="match status" value="1"/>
</dbReference>
<protein>
    <submittedName>
        <fullName evidence="4">Transcriptional regulator NanR</fullName>
    </submittedName>
</protein>
<dbReference type="PANTHER" id="PTHR43537">
    <property type="entry name" value="TRANSCRIPTIONAL REGULATOR, GNTR FAMILY"/>
    <property type="match status" value="1"/>
</dbReference>
<dbReference type="PRINTS" id="PR00035">
    <property type="entry name" value="HTHGNTR"/>
</dbReference>
<reference evidence="4 5" key="2">
    <citation type="journal article" date="2016" name="Genome Announc.">
        <title>Complete Genome Sequences of Two Interactive Moderate Thermophiles, Paenibacillus napthalenovorans 32O-Y and Paenibacillus sp. 32O-W.</title>
        <authorList>
            <person name="Butler R.R.III."/>
            <person name="Wang J."/>
            <person name="Stark B.C."/>
            <person name="Pombert J.F."/>
        </authorList>
    </citation>
    <scope>NUCLEOTIDE SEQUENCE [LARGE SCALE GENOMIC DNA]</scope>
    <source>
        <strain evidence="4 5">32O-Y</strain>
    </source>
</reference>
<dbReference type="Gene3D" id="1.10.10.10">
    <property type="entry name" value="Winged helix-like DNA-binding domain superfamily/Winged helix DNA-binding domain"/>
    <property type="match status" value="1"/>
</dbReference>
<dbReference type="KEGG" id="pnp:IJ22_00230"/>
<reference evidence="5" key="1">
    <citation type="submission" date="2015-12" db="EMBL/GenBank/DDBJ databases">
        <title>Complete genome sequences of two moderately thermophilic Paenibacillus species.</title>
        <authorList>
            <person name="Butler R.III."/>
            <person name="Wang J."/>
            <person name="Stark B.C."/>
            <person name="Pombert J.-F."/>
        </authorList>
    </citation>
    <scope>NUCLEOTIDE SEQUENCE [LARGE SCALE GENOMIC DNA]</scope>
    <source>
        <strain evidence="5">32O-Y</strain>
    </source>
</reference>
<evidence type="ECO:0000256" key="2">
    <source>
        <dbReference type="ARBA" id="ARBA00023125"/>
    </source>
</evidence>
<organism evidence="4 5">
    <name type="scientific">Paenibacillus naphthalenovorans</name>
    <dbReference type="NCBI Taxonomy" id="162209"/>
    <lineage>
        <taxon>Bacteria</taxon>
        <taxon>Bacillati</taxon>
        <taxon>Bacillota</taxon>
        <taxon>Bacilli</taxon>
        <taxon>Bacillales</taxon>
        <taxon>Paenibacillaceae</taxon>
        <taxon>Paenibacillus</taxon>
    </lineage>
</organism>
<accession>A0A0U2MTC2</accession>
<dbReference type="Gene3D" id="1.20.120.530">
    <property type="entry name" value="GntR ligand-binding domain-like"/>
    <property type="match status" value="1"/>
</dbReference>
<dbReference type="Pfam" id="PF00392">
    <property type="entry name" value="GntR"/>
    <property type="match status" value="1"/>
</dbReference>
<dbReference type="PATRIC" id="fig|162209.4.peg.15"/>
<dbReference type="AlphaFoldDB" id="A0A0U2MTC2"/>
<keyword evidence="2" id="KW-0238">DNA-binding</keyword>
<dbReference type="Proteomes" id="UP000061660">
    <property type="component" value="Chromosome"/>
</dbReference>
<dbReference type="PROSITE" id="PS50949">
    <property type="entry name" value="HTH_GNTR"/>
    <property type="match status" value="1"/>
</dbReference>
<dbReference type="RefSeq" id="WP_062406287.1">
    <property type="nucleotide sequence ID" value="NZ_BJCS01000008.1"/>
</dbReference>
<sequence length="234" mass="26784">MIKKKQEIVLDSVPRKTLAKEVADRIIQLLASGQLKPGDKLYPETELTKMLSVSRPVLREAMSSLESLGIIHRKTRDGTYFSEKISSKPYTNMLSLAGDDLPSIIEARMALELGMIAMAAEKITDQQLDELNQTIKALSEHPGDYSQVDKEFHRIIAFSVNNYILEGMIDSLLMAFDRMSKNIQFRERDVAVEHHKAIYEALKKRSPSEAFAQMYRHLDYVRKKILKQRKESKA</sequence>
<evidence type="ECO:0000256" key="1">
    <source>
        <dbReference type="ARBA" id="ARBA00023015"/>
    </source>
</evidence>